<evidence type="ECO:0000313" key="2">
    <source>
        <dbReference type="EMBL" id="MED6195282.1"/>
    </source>
</evidence>
<proteinExistence type="predicted"/>
<keyword evidence="3" id="KW-1185">Reference proteome</keyword>
<dbReference type="EMBL" id="JASCZI010211627">
    <property type="protein sequence ID" value="MED6195282.1"/>
    <property type="molecule type" value="Genomic_DNA"/>
</dbReference>
<dbReference type="Proteomes" id="UP001341840">
    <property type="component" value="Unassembled WGS sequence"/>
</dbReference>
<evidence type="ECO:0000313" key="3">
    <source>
        <dbReference type="Proteomes" id="UP001341840"/>
    </source>
</evidence>
<gene>
    <name evidence="2" type="ORF">PIB30_036482</name>
</gene>
<reference evidence="2 3" key="1">
    <citation type="journal article" date="2023" name="Plants (Basel)">
        <title>Bridging the Gap: Combining Genomics and Transcriptomics Approaches to Understand Stylosanthes scabra, an Orphan Legume from the Brazilian Caatinga.</title>
        <authorList>
            <person name="Ferreira-Neto J.R.C."/>
            <person name="da Silva M.D."/>
            <person name="Binneck E."/>
            <person name="de Melo N.F."/>
            <person name="da Silva R.H."/>
            <person name="de Melo A.L.T.M."/>
            <person name="Pandolfi V."/>
            <person name="Bustamante F.O."/>
            <person name="Brasileiro-Vidal A.C."/>
            <person name="Benko-Iseppon A.M."/>
        </authorList>
    </citation>
    <scope>NUCLEOTIDE SEQUENCE [LARGE SCALE GENOMIC DNA]</scope>
    <source>
        <tissue evidence="2">Leaves</tissue>
    </source>
</reference>
<comment type="caution">
    <text evidence="2">The sequence shown here is derived from an EMBL/GenBank/DDBJ whole genome shotgun (WGS) entry which is preliminary data.</text>
</comment>
<evidence type="ECO:0000256" key="1">
    <source>
        <dbReference type="SAM" id="MobiDB-lite"/>
    </source>
</evidence>
<accession>A0ABU6XC88</accession>
<sequence>METSALQNLHAVDIHLYGDKPMTTVDWRICKDSSAHSGPPDTSANTGKPSRQSPSSNDHTGLDLPKEDVPLDRRRLSPGTNSDGLSTCLAVYPCQSEYTQQLKAHVLNASSIVMRLPSTNASINGISINT</sequence>
<protein>
    <submittedName>
        <fullName evidence="2">Uncharacterized protein</fullName>
    </submittedName>
</protein>
<feature type="compositionally biased region" description="Polar residues" evidence="1">
    <location>
        <begin position="40"/>
        <end position="59"/>
    </location>
</feature>
<organism evidence="2 3">
    <name type="scientific">Stylosanthes scabra</name>
    <dbReference type="NCBI Taxonomy" id="79078"/>
    <lineage>
        <taxon>Eukaryota</taxon>
        <taxon>Viridiplantae</taxon>
        <taxon>Streptophyta</taxon>
        <taxon>Embryophyta</taxon>
        <taxon>Tracheophyta</taxon>
        <taxon>Spermatophyta</taxon>
        <taxon>Magnoliopsida</taxon>
        <taxon>eudicotyledons</taxon>
        <taxon>Gunneridae</taxon>
        <taxon>Pentapetalae</taxon>
        <taxon>rosids</taxon>
        <taxon>fabids</taxon>
        <taxon>Fabales</taxon>
        <taxon>Fabaceae</taxon>
        <taxon>Papilionoideae</taxon>
        <taxon>50 kb inversion clade</taxon>
        <taxon>dalbergioids sensu lato</taxon>
        <taxon>Dalbergieae</taxon>
        <taxon>Pterocarpus clade</taxon>
        <taxon>Stylosanthes</taxon>
    </lineage>
</organism>
<feature type="compositionally biased region" description="Basic and acidic residues" evidence="1">
    <location>
        <begin position="60"/>
        <end position="75"/>
    </location>
</feature>
<feature type="region of interest" description="Disordered" evidence="1">
    <location>
        <begin position="30"/>
        <end position="83"/>
    </location>
</feature>
<name>A0ABU6XC88_9FABA</name>